<dbReference type="InterPro" id="IPR013785">
    <property type="entry name" value="Aldolase_TIM"/>
</dbReference>
<dbReference type="Pfam" id="PF00701">
    <property type="entry name" value="DHDPS"/>
    <property type="match status" value="1"/>
</dbReference>
<dbReference type="Gene3D" id="3.20.20.70">
    <property type="entry name" value="Aldolase class I"/>
    <property type="match status" value="1"/>
</dbReference>
<organism evidence="1">
    <name type="scientific">marine metagenome</name>
    <dbReference type="NCBI Taxonomy" id="408172"/>
    <lineage>
        <taxon>unclassified sequences</taxon>
        <taxon>metagenomes</taxon>
        <taxon>ecological metagenomes</taxon>
    </lineage>
</organism>
<dbReference type="PANTHER" id="PTHR12128">
    <property type="entry name" value="DIHYDRODIPICOLINATE SYNTHASE"/>
    <property type="match status" value="1"/>
</dbReference>
<dbReference type="SMART" id="SM01130">
    <property type="entry name" value="DHDPS"/>
    <property type="match status" value="1"/>
</dbReference>
<gene>
    <name evidence="1" type="ORF">METZ01_LOCUS88621</name>
</gene>
<dbReference type="PIRSF" id="PIRSF001365">
    <property type="entry name" value="DHDPS"/>
    <property type="match status" value="1"/>
</dbReference>
<accession>A0A381V7T9</accession>
<dbReference type="AlphaFoldDB" id="A0A381V7T9"/>
<dbReference type="InterPro" id="IPR002220">
    <property type="entry name" value="DapA-like"/>
</dbReference>
<dbReference type="SUPFAM" id="SSF51569">
    <property type="entry name" value="Aldolase"/>
    <property type="match status" value="1"/>
</dbReference>
<protein>
    <recommendedName>
        <fullName evidence="2">Dihydrodipicolinate synthase family protein</fullName>
    </recommendedName>
</protein>
<dbReference type="GO" id="GO:0008840">
    <property type="term" value="F:4-hydroxy-tetrahydrodipicolinate synthase activity"/>
    <property type="evidence" value="ECO:0007669"/>
    <property type="project" value="TreeGrafter"/>
</dbReference>
<sequence>MSNNPKKFSGILTPVITPFKNNLKPDHKLLIKQCQWLLSQNVSLAVFGTNSEANSLSLEEKISLLNRLIEADINPSSLMPGTGCCSLTETVQLTSHAIKLGCRGALILPPFYYKGVSDDGIFKSYSETIQRIGSEKLKIYLYHIPDVSGVGISLDLIERLIISYPNVIAGIKDSSGNWKNTENMLERRWDDFRIFAGSERFLLKTMRGGGAGCISATANINPHAIHTLFKEWESNKAVHLQKQLNQIRNIMESYPMIPALKSVVAYYSQNVNWETVRPPLVSLKKETQKELIQKLTDLHFDMS</sequence>
<dbReference type="EMBL" id="UINC01007942">
    <property type="protein sequence ID" value="SVA35767.1"/>
    <property type="molecule type" value="Genomic_DNA"/>
</dbReference>
<dbReference type="PRINTS" id="PR00146">
    <property type="entry name" value="DHPICSNTHASE"/>
</dbReference>
<name>A0A381V7T9_9ZZZZ</name>
<dbReference type="PANTHER" id="PTHR12128:SF67">
    <property type="entry name" value="BLR3884 PROTEIN"/>
    <property type="match status" value="1"/>
</dbReference>
<reference evidence="1" key="1">
    <citation type="submission" date="2018-05" db="EMBL/GenBank/DDBJ databases">
        <authorList>
            <person name="Lanie J.A."/>
            <person name="Ng W.-L."/>
            <person name="Kazmierczak K.M."/>
            <person name="Andrzejewski T.M."/>
            <person name="Davidsen T.M."/>
            <person name="Wayne K.J."/>
            <person name="Tettelin H."/>
            <person name="Glass J.I."/>
            <person name="Rusch D."/>
            <person name="Podicherti R."/>
            <person name="Tsui H.-C.T."/>
            <person name="Winkler M.E."/>
        </authorList>
    </citation>
    <scope>NUCLEOTIDE SEQUENCE</scope>
</reference>
<dbReference type="CDD" id="cd00408">
    <property type="entry name" value="DHDPS-like"/>
    <property type="match status" value="1"/>
</dbReference>
<evidence type="ECO:0000313" key="1">
    <source>
        <dbReference type="EMBL" id="SVA35767.1"/>
    </source>
</evidence>
<evidence type="ECO:0008006" key="2">
    <source>
        <dbReference type="Google" id="ProtNLM"/>
    </source>
</evidence>
<proteinExistence type="predicted"/>